<dbReference type="RefSeq" id="XP_008862215.1">
    <property type="nucleotide sequence ID" value="XM_008863993.1"/>
</dbReference>
<name>A0A024UQI5_9STRA</name>
<sequence length="102" mass="11317">MATMQPQYNMADPAEKKNDRPNVTPAPIWRLDCWTNHIVRVNRLATSDAKARSLLSANRHDLVVVAQVQTARATPMSVPRMAVEMASVSVDGPNAPQVRLRN</sequence>
<proteinExistence type="predicted"/>
<dbReference type="AlphaFoldDB" id="A0A024UQI5"/>
<feature type="region of interest" description="Disordered" evidence="1">
    <location>
        <begin position="1"/>
        <end position="24"/>
    </location>
</feature>
<dbReference type="GeneID" id="20078045"/>
<dbReference type="VEuPathDB" id="FungiDB:H310_00995"/>
<gene>
    <name evidence="2" type="ORF">H310_00995</name>
</gene>
<protein>
    <submittedName>
        <fullName evidence="2">Uncharacterized protein</fullName>
    </submittedName>
</protein>
<evidence type="ECO:0000256" key="1">
    <source>
        <dbReference type="SAM" id="MobiDB-lite"/>
    </source>
</evidence>
<organism evidence="2">
    <name type="scientific">Aphanomyces invadans</name>
    <dbReference type="NCBI Taxonomy" id="157072"/>
    <lineage>
        <taxon>Eukaryota</taxon>
        <taxon>Sar</taxon>
        <taxon>Stramenopiles</taxon>
        <taxon>Oomycota</taxon>
        <taxon>Saprolegniomycetes</taxon>
        <taxon>Saprolegniales</taxon>
        <taxon>Verrucalvaceae</taxon>
        <taxon>Aphanomyces</taxon>
    </lineage>
</organism>
<dbReference type="EMBL" id="KI913953">
    <property type="protein sequence ID" value="ETW08410.1"/>
    <property type="molecule type" value="Genomic_DNA"/>
</dbReference>
<reference evidence="2" key="1">
    <citation type="submission" date="2013-12" db="EMBL/GenBank/DDBJ databases">
        <title>The Genome Sequence of Aphanomyces invadans NJM9701.</title>
        <authorList>
            <consortium name="The Broad Institute Genomics Platform"/>
            <person name="Russ C."/>
            <person name="Tyler B."/>
            <person name="van West P."/>
            <person name="Dieguez-Uribeondo J."/>
            <person name="Young S.K."/>
            <person name="Zeng Q."/>
            <person name="Gargeya S."/>
            <person name="Fitzgerald M."/>
            <person name="Abouelleil A."/>
            <person name="Alvarado L."/>
            <person name="Chapman S.B."/>
            <person name="Gainer-Dewar J."/>
            <person name="Goldberg J."/>
            <person name="Griggs A."/>
            <person name="Gujja S."/>
            <person name="Hansen M."/>
            <person name="Howarth C."/>
            <person name="Imamovic A."/>
            <person name="Ireland A."/>
            <person name="Larimer J."/>
            <person name="McCowan C."/>
            <person name="Murphy C."/>
            <person name="Pearson M."/>
            <person name="Poon T.W."/>
            <person name="Priest M."/>
            <person name="Roberts A."/>
            <person name="Saif S."/>
            <person name="Shea T."/>
            <person name="Sykes S."/>
            <person name="Wortman J."/>
            <person name="Nusbaum C."/>
            <person name="Birren B."/>
        </authorList>
    </citation>
    <scope>NUCLEOTIDE SEQUENCE [LARGE SCALE GENOMIC DNA]</scope>
    <source>
        <strain evidence="2">NJM9701</strain>
    </source>
</reference>
<accession>A0A024UQI5</accession>
<evidence type="ECO:0000313" key="2">
    <source>
        <dbReference type="EMBL" id="ETW08410.1"/>
    </source>
</evidence>